<protein>
    <recommendedName>
        <fullName evidence="2">TCTP domain-containing protein</fullName>
    </recommendedName>
</protein>
<accession>A0AAV2SR86</accession>
<dbReference type="EMBL" id="CAXKWB010110836">
    <property type="protein sequence ID" value="CAL4232771.1"/>
    <property type="molecule type" value="Genomic_DNA"/>
</dbReference>
<dbReference type="InterPro" id="IPR034737">
    <property type="entry name" value="TCTP"/>
</dbReference>
<evidence type="ECO:0000313" key="4">
    <source>
        <dbReference type="Proteomes" id="UP001497623"/>
    </source>
</evidence>
<evidence type="ECO:0000259" key="2">
    <source>
        <dbReference type="PROSITE" id="PS51797"/>
    </source>
</evidence>
<sequence>AENVMLFKDYMTADDMFDDTYFYEDKEDALYMVHATEDSAGLDVVVQFGLEEIQFETVSDYIKEFYVYIEALGEKLIQNGKYDEYDKLGLAEAAIFVLLQDFENLRFFKGSSMDPVGMTILLEYKFIDGEDRPVLYYIKYGLE</sequence>
<keyword evidence="4" id="KW-1185">Reference proteome</keyword>
<dbReference type="InterPro" id="IPR011057">
    <property type="entry name" value="Mss4-like_sf"/>
</dbReference>
<comment type="similarity">
    <text evidence="1">Belongs to the TCTP family.</text>
</comment>
<proteinExistence type="inferred from homology"/>
<dbReference type="InterPro" id="IPR018105">
    <property type="entry name" value="Translational_control_tumour_p"/>
</dbReference>
<feature type="non-terminal residue" evidence="3">
    <location>
        <position position="1"/>
    </location>
</feature>
<organism evidence="3 4">
    <name type="scientific">Meganyctiphanes norvegica</name>
    <name type="common">Northern krill</name>
    <name type="synonym">Thysanopoda norvegica</name>
    <dbReference type="NCBI Taxonomy" id="48144"/>
    <lineage>
        <taxon>Eukaryota</taxon>
        <taxon>Metazoa</taxon>
        <taxon>Ecdysozoa</taxon>
        <taxon>Arthropoda</taxon>
        <taxon>Crustacea</taxon>
        <taxon>Multicrustacea</taxon>
        <taxon>Malacostraca</taxon>
        <taxon>Eumalacostraca</taxon>
        <taxon>Eucarida</taxon>
        <taxon>Euphausiacea</taxon>
        <taxon>Euphausiidae</taxon>
        <taxon>Meganyctiphanes</taxon>
    </lineage>
</organism>
<dbReference type="Pfam" id="PF00838">
    <property type="entry name" value="TCTP"/>
    <property type="match status" value="1"/>
</dbReference>
<evidence type="ECO:0000313" key="3">
    <source>
        <dbReference type="EMBL" id="CAL4232771.1"/>
    </source>
</evidence>
<dbReference type="InterPro" id="IPR011323">
    <property type="entry name" value="Mss4/transl-control_tumour"/>
</dbReference>
<dbReference type="Gene3D" id="2.170.150.10">
    <property type="entry name" value="Metal Binding Protein, Guanine Nucleotide Exchange Factor, Chain A"/>
    <property type="match status" value="1"/>
</dbReference>
<name>A0AAV2SR86_MEGNR</name>
<evidence type="ECO:0000256" key="1">
    <source>
        <dbReference type="PROSITE-ProRule" id="PRU01133"/>
    </source>
</evidence>
<dbReference type="SUPFAM" id="SSF51316">
    <property type="entry name" value="Mss4-like"/>
    <property type="match status" value="1"/>
</dbReference>
<dbReference type="AlphaFoldDB" id="A0AAV2SR86"/>
<dbReference type="Proteomes" id="UP001497623">
    <property type="component" value="Unassembled WGS sequence"/>
</dbReference>
<feature type="domain" description="TCTP" evidence="2">
    <location>
        <begin position="1"/>
        <end position="143"/>
    </location>
</feature>
<dbReference type="PROSITE" id="PS51797">
    <property type="entry name" value="TCTP_3"/>
    <property type="match status" value="1"/>
</dbReference>
<reference evidence="3 4" key="1">
    <citation type="submission" date="2024-05" db="EMBL/GenBank/DDBJ databases">
        <authorList>
            <person name="Wallberg A."/>
        </authorList>
    </citation>
    <scope>NUCLEOTIDE SEQUENCE [LARGE SCALE GENOMIC DNA]</scope>
</reference>
<gene>
    <name evidence="3" type="ORF">MNOR_LOCUS39892</name>
</gene>
<comment type="caution">
    <text evidence="3">The sequence shown here is derived from an EMBL/GenBank/DDBJ whole genome shotgun (WGS) entry which is preliminary data.</text>
</comment>